<feature type="modified residue" description="4-aspartylphosphate" evidence="1">
    <location>
        <position position="62"/>
    </location>
</feature>
<dbReference type="EMBL" id="FOQD01000020">
    <property type="protein sequence ID" value="SFJ42937.1"/>
    <property type="molecule type" value="Genomic_DNA"/>
</dbReference>
<dbReference type="STRING" id="1576369.SAMN05421753_12054"/>
<organism evidence="3 4">
    <name type="scientific">Planctomicrobium piriforme</name>
    <dbReference type="NCBI Taxonomy" id="1576369"/>
    <lineage>
        <taxon>Bacteria</taxon>
        <taxon>Pseudomonadati</taxon>
        <taxon>Planctomycetota</taxon>
        <taxon>Planctomycetia</taxon>
        <taxon>Planctomycetales</taxon>
        <taxon>Planctomycetaceae</taxon>
        <taxon>Planctomicrobium</taxon>
    </lineage>
</organism>
<dbReference type="RefSeq" id="WP_092055683.1">
    <property type="nucleotide sequence ID" value="NZ_FOQD01000020.1"/>
</dbReference>
<dbReference type="PANTHER" id="PTHR44520:SF1">
    <property type="entry name" value="TWO-COMPONENT SYSTEM REGULATORY PROTEIN"/>
    <property type="match status" value="1"/>
</dbReference>
<dbReference type="InterPro" id="IPR011006">
    <property type="entry name" value="CheY-like_superfamily"/>
</dbReference>
<evidence type="ECO:0000313" key="4">
    <source>
        <dbReference type="Proteomes" id="UP000199518"/>
    </source>
</evidence>
<feature type="domain" description="Response regulatory" evidence="2">
    <location>
        <begin position="5"/>
        <end position="129"/>
    </location>
</feature>
<dbReference type="GO" id="GO:0000160">
    <property type="term" value="P:phosphorelay signal transduction system"/>
    <property type="evidence" value="ECO:0007669"/>
    <property type="project" value="InterPro"/>
</dbReference>
<keyword evidence="1" id="KW-0597">Phosphoprotein</keyword>
<dbReference type="PROSITE" id="PS50110">
    <property type="entry name" value="RESPONSE_REGULATORY"/>
    <property type="match status" value="1"/>
</dbReference>
<dbReference type="Proteomes" id="UP000199518">
    <property type="component" value="Unassembled WGS sequence"/>
</dbReference>
<dbReference type="InterPro" id="IPR001789">
    <property type="entry name" value="Sig_transdc_resp-reg_receiver"/>
</dbReference>
<reference evidence="4" key="1">
    <citation type="submission" date="2016-10" db="EMBL/GenBank/DDBJ databases">
        <authorList>
            <person name="Varghese N."/>
            <person name="Submissions S."/>
        </authorList>
    </citation>
    <scope>NUCLEOTIDE SEQUENCE [LARGE SCALE GENOMIC DNA]</scope>
    <source>
        <strain evidence="4">DSM 26348</strain>
    </source>
</reference>
<protein>
    <submittedName>
        <fullName evidence="3">Two-component system, unclassified family, response regulator</fullName>
    </submittedName>
</protein>
<proteinExistence type="predicted"/>
<dbReference type="AlphaFoldDB" id="A0A1I3RC83"/>
<dbReference type="SUPFAM" id="SSF52172">
    <property type="entry name" value="CheY-like"/>
    <property type="match status" value="1"/>
</dbReference>
<dbReference type="Pfam" id="PF00072">
    <property type="entry name" value="Response_reg"/>
    <property type="match status" value="1"/>
</dbReference>
<dbReference type="SMART" id="SM00448">
    <property type="entry name" value="REC"/>
    <property type="match status" value="1"/>
</dbReference>
<name>A0A1I3RC83_9PLAN</name>
<sequence length="150" mass="16917">MRSKVILLVEDNPDDVELASIAIKRGGIANELVVARDGVEALEYLLPVGERKLNLPQLVLLDLNLPKMNGLEVLKRLRADPRTRRLPVVIITSSREEEDLIRGYDLGANSYVRKPVDFEQFQKAVHQLQLYWLVLNQPPPEETPCPPSAS</sequence>
<gene>
    <name evidence="3" type="ORF">SAMN05421753_12054</name>
</gene>
<keyword evidence="4" id="KW-1185">Reference proteome</keyword>
<dbReference type="CDD" id="cd17557">
    <property type="entry name" value="REC_Rcp-like"/>
    <property type="match status" value="1"/>
</dbReference>
<accession>A0A1I3RC83</accession>
<dbReference type="PANTHER" id="PTHR44520">
    <property type="entry name" value="RESPONSE REGULATOR RCP1-RELATED"/>
    <property type="match status" value="1"/>
</dbReference>
<evidence type="ECO:0000313" key="3">
    <source>
        <dbReference type="EMBL" id="SFJ42937.1"/>
    </source>
</evidence>
<evidence type="ECO:0000259" key="2">
    <source>
        <dbReference type="PROSITE" id="PS50110"/>
    </source>
</evidence>
<dbReference type="Gene3D" id="3.40.50.2300">
    <property type="match status" value="1"/>
</dbReference>
<dbReference type="InterPro" id="IPR052893">
    <property type="entry name" value="TCS_response_regulator"/>
</dbReference>
<evidence type="ECO:0000256" key="1">
    <source>
        <dbReference type="PROSITE-ProRule" id="PRU00169"/>
    </source>
</evidence>
<dbReference type="OrthoDB" id="195863at2"/>